<dbReference type="EMBL" id="BBPA01000024">
    <property type="protein sequence ID" value="GAL92710.1"/>
    <property type="molecule type" value="Genomic_DNA"/>
</dbReference>
<comment type="caution">
    <text evidence="2">The sequence shown here is derived from an EMBL/GenBank/DDBJ whole genome shotgun (WGS) entry which is preliminary data.</text>
</comment>
<dbReference type="Proteomes" id="UP000030321">
    <property type="component" value="Unassembled WGS sequence"/>
</dbReference>
<feature type="region of interest" description="Disordered" evidence="1">
    <location>
        <begin position="1"/>
        <end position="33"/>
    </location>
</feature>
<proteinExistence type="predicted"/>
<evidence type="ECO:0000313" key="3">
    <source>
        <dbReference type="Proteomes" id="UP000030321"/>
    </source>
</evidence>
<accession>A0A0A1VSJ3</accession>
<gene>
    <name evidence="2" type="ORF">N44_01268</name>
</gene>
<feature type="compositionally biased region" description="Basic and acidic residues" evidence="1">
    <location>
        <begin position="12"/>
        <end position="33"/>
    </location>
</feature>
<dbReference type="AlphaFoldDB" id="A0A0A1VSJ3"/>
<evidence type="ECO:0000313" key="2">
    <source>
        <dbReference type="EMBL" id="GAL92710.1"/>
    </source>
</evidence>
<evidence type="ECO:0000256" key="1">
    <source>
        <dbReference type="SAM" id="MobiDB-lite"/>
    </source>
</evidence>
<reference evidence="3" key="1">
    <citation type="journal article" date="2015" name="Genome">
        <title>Whole Genome Sequence of the Non-Microcystin-Producing Microcystis aeruginosa Strain NIES-44.</title>
        <authorList>
            <person name="Okano K."/>
            <person name="Miyata N."/>
            <person name="Ozaki Y."/>
        </authorList>
    </citation>
    <scope>NUCLEOTIDE SEQUENCE [LARGE SCALE GENOMIC DNA]</scope>
    <source>
        <strain evidence="3">NIES-44</strain>
    </source>
</reference>
<feature type="compositionally biased region" description="Polar residues" evidence="1">
    <location>
        <begin position="1"/>
        <end position="11"/>
    </location>
</feature>
<organism evidence="2 3">
    <name type="scientific">Microcystis aeruginosa NIES-44</name>
    <dbReference type="NCBI Taxonomy" id="449439"/>
    <lineage>
        <taxon>Bacteria</taxon>
        <taxon>Bacillati</taxon>
        <taxon>Cyanobacteriota</taxon>
        <taxon>Cyanophyceae</taxon>
        <taxon>Oscillatoriophycideae</taxon>
        <taxon>Chroococcales</taxon>
        <taxon>Microcystaceae</taxon>
        <taxon>Microcystis</taxon>
    </lineage>
</organism>
<protein>
    <submittedName>
        <fullName evidence="2">Uncharacterized protein</fullName>
    </submittedName>
</protein>
<name>A0A0A1VSJ3_MICAE</name>
<sequence>MAELAKNQTAREINRVTEEPFREMPSEKLTESLVGKEIKPGIKPA</sequence>